<dbReference type="BioCyc" id="RSPH349102:G1G8M-4119-MONOMER"/>
<dbReference type="GO" id="GO:0140359">
    <property type="term" value="F:ABC-type transporter activity"/>
    <property type="evidence" value="ECO:0007669"/>
    <property type="project" value="InterPro"/>
</dbReference>
<dbReference type="HOGENOM" id="CLU_060703_5_0_5"/>
<dbReference type="PRINTS" id="PR00164">
    <property type="entry name" value="ABC2TRNSPORT"/>
</dbReference>
<dbReference type="InterPro" id="IPR047817">
    <property type="entry name" value="ABC2_TM_bact-type"/>
</dbReference>
<accession>A4WZN6</accession>
<protein>
    <recommendedName>
        <fullName evidence="11">Transport permease protein</fullName>
    </recommendedName>
</protein>
<evidence type="ECO:0000256" key="9">
    <source>
        <dbReference type="ARBA" id="ARBA00023047"/>
    </source>
</evidence>
<evidence type="ECO:0000259" key="12">
    <source>
        <dbReference type="PROSITE" id="PS51012"/>
    </source>
</evidence>
<evidence type="ECO:0000256" key="6">
    <source>
        <dbReference type="ARBA" id="ARBA00022692"/>
    </source>
</evidence>
<comment type="similarity">
    <text evidence="2 11">Belongs to the ABC-2 integral membrane protein family.</text>
</comment>
<dbReference type="AlphaFoldDB" id="A4WZN6"/>
<evidence type="ECO:0000256" key="8">
    <source>
        <dbReference type="ARBA" id="ARBA00022989"/>
    </source>
</evidence>
<feature type="transmembrane region" description="Helical" evidence="11">
    <location>
        <begin position="73"/>
        <end position="98"/>
    </location>
</feature>
<organism evidence="13">
    <name type="scientific">Cereibacter sphaeroides (strain ATCC 17025 / ATH 2.4.3)</name>
    <name type="common">Rhodobacter sphaeroides</name>
    <dbReference type="NCBI Taxonomy" id="349102"/>
    <lineage>
        <taxon>Bacteria</taxon>
        <taxon>Pseudomonadati</taxon>
        <taxon>Pseudomonadota</taxon>
        <taxon>Alphaproteobacteria</taxon>
        <taxon>Rhodobacterales</taxon>
        <taxon>Paracoccaceae</taxon>
        <taxon>Cereibacter</taxon>
    </lineage>
</organism>
<dbReference type="InterPro" id="IPR000412">
    <property type="entry name" value="ABC_2_transport"/>
</dbReference>
<dbReference type="InterPro" id="IPR013525">
    <property type="entry name" value="ABC2_TM"/>
</dbReference>
<sequence>MPKAKLDELLAHRKTAWLRSIISLMLREMATSYGRSPGGYIWAIAEPVAGLLLLTVVFSFVLRSPPLGNNFPLFYATGFLPFIFYTSITSRVGLAIRYSKPLLAYPKVSYFDAIVSRFLLNAMTNMVVSIIVFGGIIAFYDLNVTANFMNILEAYGMVSILALSLGTLNCFLFMSFPVWEQIWSILNRPMFILSSILFVLEGISEPLRSIIWYNPLVHVIAKMRAGFYSTYDARYASPFYVYSLSLIILFFSLLLLSRHYRSSNQ</sequence>
<keyword evidence="10 11" id="KW-0472">Membrane</keyword>
<dbReference type="Pfam" id="PF01061">
    <property type="entry name" value="ABC2_membrane"/>
    <property type="match status" value="1"/>
</dbReference>
<evidence type="ECO:0000256" key="10">
    <source>
        <dbReference type="ARBA" id="ARBA00023136"/>
    </source>
</evidence>
<evidence type="ECO:0000256" key="3">
    <source>
        <dbReference type="ARBA" id="ARBA00022448"/>
    </source>
</evidence>
<name>A4WZN6_CERS5</name>
<proteinExistence type="inferred from homology"/>
<keyword evidence="9" id="KW-0625">Polysaccharide transport</keyword>
<gene>
    <name evidence="13" type="ordered locus">Rsph17025_3996</name>
</gene>
<comment type="subcellular location">
    <subcellularLocation>
        <location evidence="11">Cell inner membrane</location>
        <topology evidence="11">Multi-pass membrane protein</topology>
    </subcellularLocation>
    <subcellularLocation>
        <location evidence="1">Cell membrane</location>
        <topology evidence="1">Multi-pass membrane protein</topology>
    </subcellularLocation>
</comment>
<evidence type="ECO:0000256" key="5">
    <source>
        <dbReference type="ARBA" id="ARBA00022597"/>
    </source>
</evidence>
<feature type="transmembrane region" description="Helical" evidence="11">
    <location>
        <begin position="154"/>
        <end position="176"/>
    </location>
</feature>
<evidence type="ECO:0000256" key="11">
    <source>
        <dbReference type="RuleBase" id="RU361157"/>
    </source>
</evidence>
<reference evidence="13" key="1">
    <citation type="submission" date="2007-04" db="EMBL/GenBank/DDBJ databases">
        <title>Complete sequence of plasmid pRSPA02 of Rhodobacter sphaeroides ATCC 17025.</title>
        <authorList>
            <consortium name="US DOE Joint Genome Institute"/>
            <person name="Copeland A."/>
            <person name="Lucas S."/>
            <person name="Lapidus A."/>
            <person name="Barry K."/>
            <person name="Detter J.C."/>
            <person name="Glavina del Rio T."/>
            <person name="Hammon N."/>
            <person name="Israni S."/>
            <person name="Dalin E."/>
            <person name="Tice H."/>
            <person name="Pitluck S."/>
            <person name="Chertkov O."/>
            <person name="Brettin T."/>
            <person name="Bruce D."/>
            <person name="Han C."/>
            <person name="Schmutz J."/>
            <person name="Larimer F."/>
            <person name="Land M."/>
            <person name="Hauser L."/>
            <person name="Kyrpides N."/>
            <person name="Kim E."/>
            <person name="Richardson P."/>
            <person name="Mackenzie C."/>
            <person name="Choudhary M."/>
            <person name="Donohue T.J."/>
            <person name="Kaplan S."/>
        </authorList>
    </citation>
    <scope>NUCLEOTIDE SEQUENCE [LARGE SCALE GENOMIC DNA]</scope>
    <source>
        <strain evidence="13">ATCC 17025</strain>
        <plasmid evidence="13">pRSPA02</plasmid>
    </source>
</reference>
<dbReference type="PROSITE" id="PS51012">
    <property type="entry name" value="ABC_TM2"/>
    <property type="match status" value="1"/>
</dbReference>
<evidence type="ECO:0000256" key="1">
    <source>
        <dbReference type="ARBA" id="ARBA00004651"/>
    </source>
</evidence>
<keyword evidence="4 11" id="KW-1003">Cell membrane</keyword>
<evidence type="ECO:0000256" key="7">
    <source>
        <dbReference type="ARBA" id="ARBA00022903"/>
    </source>
</evidence>
<feature type="transmembrane region" description="Helical" evidence="11">
    <location>
        <begin position="182"/>
        <end position="203"/>
    </location>
</feature>
<keyword evidence="5" id="KW-0762">Sugar transport</keyword>
<keyword evidence="3 11" id="KW-0813">Transport</keyword>
<dbReference type="EMBL" id="CP000663">
    <property type="protein sequence ID" value="ABP72850.1"/>
    <property type="molecule type" value="Genomic_DNA"/>
</dbReference>
<keyword evidence="7" id="KW-0972">Capsule biogenesis/degradation</keyword>
<keyword evidence="6 11" id="KW-0812">Transmembrane</keyword>
<dbReference type="PANTHER" id="PTHR30413:SF10">
    <property type="entry name" value="CAPSULE POLYSACCHARIDE EXPORT INNER-MEMBRANE PROTEIN CTRC"/>
    <property type="match status" value="1"/>
</dbReference>
<keyword evidence="13" id="KW-0614">Plasmid</keyword>
<feature type="domain" description="ABC transmembrane type-2" evidence="12">
    <location>
        <begin position="38"/>
        <end position="259"/>
    </location>
</feature>
<evidence type="ECO:0000313" key="13">
    <source>
        <dbReference type="EMBL" id="ABP72850.1"/>
    </source>
</evidence>
<dbReference type="KEGG" id="rsq:Rsph17025_3996"/>
<dbReference type="GO" id="GO:0015920">
    <property type="term" value="P:lipopolysaccharide transport"/>
    <property type="evidence" value="ECO:0007669"/>
    <property type="project" value="TreeGrafter"/>
</dbReference>
<feature type="transmembrane region" description="Helical" evidence="11">
    <location>
        <begin position="239"/>
        <end position="256"/>
    </location>
</feature>
<geneLocation type="plasmid" evidence="13">
    <name>pRSPA02</name>
</geneLocation>
<dbReference type="GO" id="GO:0015774">
    <property type="term" value="P:polysaccharide transport"/>
    <property type="evidence" value="ECO:0007669"/>
    <property type="project" value="UniProtKB-KW"/>
</dbReference>
<keyword evidence="8 11" id="KW-1133">Transmembrane helix</keyword>
<dbReference type="PANTHER" id="PTHR30413">
    <property type="entry name" value="INNER MEMBRANE TRANSPORT PERMEASE"/>
    <property type="match status" value="1"/>
</dbReference>
<evidence type="ECO:0000256" key="2">
    <source>
        <dbReference type="ARBA" id="ARBA00007783"/>
    </source>
</evidence>
<feature type="transmembrane region" description="Helical" evidence="11">
    <location>
        <begin position="39"/>
        <end position="61"/>
    </location>
</feature>
<dbReference type="GO" id="GO:0043190">
    <property type="term" value="C:ATP-binding cassette (ABC) transporter complex"/>
    <property type="evidence" value="ECO:0007669"/>
    <property type="project" value="InterPro"/>
</dbReference>
<feature type="transmembrane region" description="Helical" evidence="11">
    <location>
        <begin position="118"/>
        <end position="142"/>
    </location>
</feature>
<evidence type="ECO:0000256" key="4">
    <source>
        <dbReference type="ARBA" id="ARBA00022475"/>
    </source>
</evidence>